<sequence>MKNLSFLIYFVILLLIFCIPSFDAKNNENANFLKSMKTRNQMPMNQYGYQQIPAPPQQIPYGMNQIPYAAYPYFTTTTVGFPFNLFTTTTTTTVSPLPFPFNLFTTTPVITTVGFPMNLLGRKK</sequence>
<keyword evidence="1" id="KW-0732">Signal</keyword>
<protein>
    <submittedName>
        <fullName evidence="2">Uncharacterized protein</fullName>
    </submittedName>
</protein>
<dbReference type="Proteomes" id="UP001107558">
    <property type="component" value="Chromosome 1"/>
</dbReference>
<gene>
    <name evidence="2" type="ORF">PVAND_013048</name>
</gene>
<comment type="caution">
    <text evidence="2">The sequence shown here is derived from an EMBL/GenBank/DDBJ whole genome shotgun (WGS) entry which is preliminary data.</text>
</comment>
<evidence type="ECO:0000256" key="1">
    <source>
        <dbReference type="SAM" id="SignalP"/>
    </source>
</evidence>
<keyword evidence="3" id="KW-1185">Reference proteome</keyword>
<dbReference type="EMBL" id="JADBJN010000001">
    <property type="protein sequence ID" value="KAG5683784.1"/>
    <property type="molecule type" value="Genomic_DNA"/>
</dbReference>
<reference evidence="2" key="1">
    <citation type="submission" date="2021-03" db="EMBL/GenBank/DDBJ databases">
        <title>Chromosome level genome of the anhydrobiotic midge Polypedilum vanderplanki.</title>
        <authorList>
            <person name="Yoshida Y."/>
            <person name="Kikawada T."/>
            <person name="Gusev O."/>
        </authorList>
    </citation>
    <scope>NUCLEOTIDE SEQUENCE</scope>
    <source>
        <strain evidence="2">NIAS01</strain>
        <tissue evidence="2">Whole body or cell culture</tissue>
    </source>
</reference>
<feature type="signal peptide" evidence="1">
    <location>
        <begin position="1"/>
        <end position="24"/>
    </location>
</feature>
<dbReference type="AlphaFoldDB" id="A0A9J6CP99"/>
<accession>A0A9J6CP99</accession>
<proteinExistence type="predicted"/>
<evidence type="ECO:0000313" key="3">
    <source>
        <dbReference type="Proteomes" id="UP001107558"/>
    </source>
</evidence>
<evidence type="ECO:0000313" key="2">
    <source>
        <dbReference type="EMBL" id="KAG5683784.1"/>
    </source>
</evidence>
<name>A0A9J6CP99_POLVA</name>
<organism evidence="2 3">
    <name type="scientific">Polypedilum vanderplanki</name>
    <name type="common">Sleeping chironomid midge</name>
    <dbReference type="NCBI Taxonomy" id="319348"/>
    <lineage>
        <taxon>Eukaryota</taxon>
        <taxon>Metazoa</taxon>
        <taxon>Ecdysozoa</taxon>
        <taxon>Arthropoda</taxon>
        <taxon>Hexapoda</taxon>
        <taxon>Insecta</taxon>
        <taxon>Pterygota</taxon>
        <taxon>Neoptera</taxon>
        <taxon>Endopterygota</taxon>
        <taxon>Diptera</taxon>
        <taxon>Nematocera</taxon>
        <taxon>Chironomoidea</taxon>
        <taxon>Chironomidae</taxon>
        <taxon>Chironominae</taxon>
        <taxon>Polypedilum</taxon>
        <taxon>Polypedilum</taxon>
    </lineage>
</organism>
<feature type="chain" id="PRO_5039937608" evidence="1">
    <location>
        <begin position="25"/>
        <end position="124"/>
    </location>
</feature>